<evidence type="ECO:0008006" key="3">
    <source>
        <dbReference type="Google" id="ProtNLM"/>
    </source>
</evidence>
<dbReference type="InterPro" id="IPR029035">
    <property type="entry name" value="DHS-like_NAD/FAD-binding_dom"/>
</dbReference>
<dbReference type="Gene3D" id="3.40.50.1220">
    <property type="entry name" value="TPP-binding domain"/>
    <property type="match status" value="1"/>
</dbReference>
<keyword evidence="2" id="KW-1185">Reference proteome</keyword>
<dbReference type="SUPFAM" id="SSF52467">
    <property type="entry name" value="DHS-like NAD/FAD-binding domain"/>
    <property type="match status" value="1"/>
</dbReference>
<protein>
    <recommendedName>
        <fullName evidence="3">SIR2-like domain-containing protein</fullName>
    </recommendedName>
</protein>
<dbReference type="EMBL" id="JACHOO010000009">
    <property type="protein sequence ID" value="MBB5754673.1"/>
    <property type="molecule type" value="Genomic_DNA"/>
</dbReference>
<reference evidence="1 2" key="1">
    <citation type="submission" date="2020-08" db="EMBL/GenBank/DDBJ databases">
        <title>Genomic Encyclopedia of Type Strains, Phase IV (KMG-IV): sequencing the most valuable type-strain genomes for metagenomic binning, comparative biology and taxonomic classification.</title>
        <authorList>
            <person name="Goeker M."/>
        </authorList>
    </citation>
    <scope>NUCLEOTIDE SEQUENCE [LARGE SCALE GENOMIC DNA]</scope>
    <source>
        <strain evidence="1 2">DSM 16268</strain>
    </source>
</reference>
<dbReference type="AlphaFoldDB" id="A0A7W9L3L3"/>
<dbReference type="Pfam" id="PF13289">
    <property type="entry name" value="SIR2_2"/>
    <property type="match status" value="1"/>
</dbReference>
<evidence type="ECO:0000313" key="1">
    <source>
        <dbReference type="EMBL" id="MBB5754673.1"/>
    </source>
</evidence>
<gene>
    <name evidence="1" type="ORF">GGQ63_003761</name>
</gene>
<dbReference type="Proteomes" id="UP000523821">
    <property type="component" value="Unassembled WGS sequence"/>
</dbReference>
<name>A0A7W9L3L3_9HYPH</name>
<sequence>MIISLDPSSDARALPSSTAQARRDLATDMRAIQPLDAPAFLRLFQLRGAQIMWFLGAGASRSAGIKTAGDMIWDFKQRLYRSQKKLPPSAITDIGEPAVQRKLQAHFDGLGGFPPAGSETEYSAYFEATYHAPRDRRAYLDELIARGKPSFGHHALALLMAEDLCRIVWTTNFDRTIEDAAAERFAGTGRLVIADLKEPEKIRRAVDENRWPVYGKLHGDYHSDALKNTDAELRQQDAEMRRSLVDACRRAGLAVIGYSGRDASIMAVLAEALDEGRGFPGGLFWFKRSQDAPYPAVTELIARARALGIDAHLVESESFDELFSDLLRFLPQTADKLTGLGGAARPRLSTAKPRPIGGAVPAIRTNALAVTSRPALCRIVDCKIGGDEEIEEAIAKAGVDIIAHRIRDGVLAFGRDTHVRKVFEPYEIKAFDQHPLSSRRLVKEGGERALVRDALFRAIATRPGLAHERRRSRVRLVPLPGAVPASVFNNDKAKPVDRVSGMVPQTNIGWSEACGLRVDYRLDQLWLLIEPTLSVALDDETPDNVVELTREFVRERRARRHNRLANAMLDGWISLIVGREPSVRLRTFNIADGIDAEFEILRTSAFSGIAKP</sequence>
<evidence type="ECO:0000313" key="2">
    <source>
        <dbReference type="Proteomes" id="UP000523821"/>
    </source>
</evidence>
<comment type="caution">
    <text evidence="1">The sequence shown here is derived from an EMBL/GenBank/DDBJ whole genome shotgun (WGS) entry which is preliminary data.</text>
</comment>
<proteinExistence type="predicted"/>
<dbReference type="RefSeq" id="WP_183858105.1">
    <property type="nucleotide sequence ID" value="NZ_JACHOO010000009.1"/>
</dbReference>
<organism evidence="1 2">
    <name type="scientific">Prosthecomicrobium pneumaticum</name>
    <dbReference type="NCBI Taxonomy" id="81895"/>
    <lineage>
        <taxon>Bacteria</taxon>
        <taxon>Pseudomonadati</taxon>
        <taxon>Pseudomonadota</taxon>
        <taxon>Alphaproteobacteria</taxon>
        <taxon>Hyphomicrobiales</taxon>
        <taxon>Kaistiaceae</taxon>
        <taxon>Prosthecomicrobium</taxon>
    </lineage>
</organism>
<accession>A0A7W9L3L3</accession>